<reference evidence="4 5" key="1">
    <citation type="journal article" date="2019" name="Mol. Ecol. Resour.">
        <title>Improving Illumina assemblies with Hi-C and long reads: an example with the North African dromedary.</title>
        <authorList>
            <person name="Elbers J.P."/>
            <person name="Rogers M.F."/>
            <person name="Perelman P.L."/>
            <person name="Proskuryakova A.A."/>
            <person name="Serdyukova N.A."/>
            <person name="Johnson W.E."/>
            <person name="Horin P."/>
            <person name="Corander J."/>
            <person name="Murphy D."/>
            <person name="Burger P.A."/>
        </authorList>
    </citation>
    <scope>NUCLEOTIDE SEQUENCE [LARGE SCALE GENOMIC DNA]</scope>
    <source>
        <strain evidence="4">Drom800</strain>
        <tissue evidence="4">Blood</tissue>
    </source>
</reference>
<evidence type="ECO:0000256" key="1">
    <source>
        <dbReference type="ARBA" id="ARBA00012513"/>
    </source>
</evidence>
<dbReference type="FunFam" id="1.10.510.10:FF:001123">
    <property type="entry name" value="CK1/CK1/CK1-D protein kinase"/>
    <property type="match status" value="1"/>
</dbReference>
<organism evidence="4 5">
    <name type="scientific">Camelus dromedarius</name>
    <name type="common">Dromedary</name>
    <name type="synonym">Arabian camel</name>
    <dbReference type="NCBI Taxonomy" id="9838"/>
    <lineage>
        <taxon>Eukaryota</taxon>
        <taxon>Metazoa</taxon>
        <taxon>Chordata</taxon>
        <taxon>Craniata</taxon>
        <taxon>Vertebrata</taxon>
        <taxon>Euteleostomi</taxon>
        <taxon>Mammalia</taxon>
        <taxon>Eutheria</taxon>
        <taxon>Laurasiatheria</taxon>
        <taxon>Artiodactyla</taxon>
        <taxon>Tylopoda</taxon>
        <taxon>Camelidae</taxon>
        <taxon>Camelus</taxon>
    </lineage>
</organism>
<dbReference type="PROSITE" id="PS00108">
    <property type="entry name" value="PROTEIN_KINASE_ST"/>
    <property type="match status" value="1"/>
</dbReference>
<dbReference type="InterPro" id="IPR011009">
    <property type="entry name" value="Kinase-like_dom_sf"/>
</dbReference>
<dbReference type="InterPro" id="IPR050235">
    <property type="entry name" value="CK1_Ser-Thr_kinase"/>
</dbReference>
<sequence length="288" mass="33900">MVRKDYNVPVMDLLGPSLEDLFNFCSRRFTMKTVLMLADQMISRIEYVRTKNFIHTDIKPDNFLMDIGSHCNKLFLIDFGLAKKYRDNRTRQHIPYREDKNLSGTARYASISAHLGIEQSRRDDMESLGDVLMYFNRTSLPWQGLKAATKKQKLKKISEKKMSTSAEVLCKGFPAGFATYLPYGRGLRFEEAPDYMYPRQLFCVLFRTLNHQRDYTFDWTTLKQREHSRQPLQVGRVSRPKRPQVSKHESRNRRSRADERSSICFSPNLDILVHMYGGQWLWTTIYLV</sequence>
<dbReference type="GO" id="GO:0005524">
    <property type="term" value="F:ATP binding"/>
    <property type="evidence" value="ECO:0007669"/>
    <property type="project" value="InterPro"/>
</dbReference>
<evidence type="ECO:0000313" key="4">
    <source>
        <dbReference type="EMBL" id="KAB1272589.1"/>
    </source>
</evidence>
<dbReference type="PROSITE" id="PS50011">
    <property type="entry name" value="PROTEIN_KINASE_DOM"/>
    <property type="match status" value="1"/>
</dbReference>
<accession>A0A5N4DNE9</accession>
<evidence type="ECO:0000313" key="5">
    <source>
        <dbReference type="Proteomes" id="UP000299084"/>
    </source>
</evidence>
<name>A0A5N4DNE9_CAMDR</name>
<keyword evidence="5" id="KW-1185">Reference proteome</keyword>
<dbReference type="AlphaFoldDB" id="A0A5N4DNE9"/>
<evidence type="ECO:0000259" key="3">
    <source>
        <dbReference type="PROSITE" id="PS50011"/>
    </source>
</evidence>
<gene>
    <name evidence="4" type="ORF">Cadr_000015463</name>
</gene>
<dbReference type="Proteomes" id="UP000299084">
    <property type="component" value="Unassembled WGS sequence"/>
</dbReference>
<evidence type="ECO:0000256" key="2">
    <source>
        <dbReference type="SAM" id="MobiDB-lite"/>
    </source>
</evidence>
<proteinExistence type="predicted"/>
<dbReference type="PANTHER" id="PTHR11909">
    <property type="entry name" value="CASEIN KINASE-RELATED"/>
    <property type="match status" value="1"/>
</dbReference>
<feature type="domain" description="Protein kinase" evidence="3">
    <location>
        <begin position="1"/>
        <end position="251"/>
    </location>
</feature>
<dbReference type="GO" id="GO:0004674">
    <property type="term" value="F:protein serine/threonine kinase activity"/>
    <property type="evidence" value="ECO:0007669"/>
    <property type="project" value="UniProtKB-EC"/>
</dbReference>
<keyword evidence="4" id="KW-0808">Transferase</keyword>
<dbReference type="STRING" id="9838.ENSCDRP00005025468"/>
<dbReference type="Pfam" id="PF00069">
    <property type="entry name" value="Pkinase"/>
    <property type="match status" value="1"/>
</dbReference>
<dbReference type="Gene3D" id="1.10.510.10">
    <property type="entry name" value="Transferase(Phosphotransferase) domain 1"/>
    <property type="match status" value="1"/>
</dbReference>
<keyword evidence="4" id="KW-0418">Kinase</keyword>
<dbReference type="InterPro" id="IPR000719">
    <property type="entry name" value="Prot_kinase_dom"/>
</dbReference>
<dbReference type="SUPFAM" id="SSF56112">
    <property type="entry name" value="Protein kinase-like (PK-like)"/>
    <property type="match status" value="1"/>
</dbReference>
<dbReference type="EMBL" id="JWIN03000010">
    <property type="protein sequence ID" value="KAB1272589.1"/>
    <property type="molecule type" value="Genomic_DNA"/>
</dbReference>
<dbReference type="SMART" id="SM00220">
    <property type="entry name" value="S_TKc"/>
    <property type="match status" value="1"/>
</dbReference>
<dbReference type="EC" id="2.7.11.1" evidence="1"/>
<protein>
    <recommendedName>
        <fullName evidence="1">non-specific serine/threonine protein kinase</fullName>
        <ecNumber evidence="1">2.7.11.1</ecNumber>
    </recommendedName>
</protein>
<feature type="compositionally biased region" description="Basic residues" evidence="2">
    <location>
        <begin position="238"/>
        <end position="254"/>
    </location>
</feature>
<feature type="region of interest" description="Disordered" evidence="2">
    <location>
        <begin position="228"/>
        <end position="258"/>
    </location>
</feature>
<comment type="caution">
    <text evidence="4">The sequence shown here is derived from an EMBL/GenBank/DDBJ whole genome shotgun (WGS) entry which is preliminary data.</text>
</comment>
<dbReference type="InterPro" id="IPR008271">
    <property type="entry name" value="Ser/Thr_kinase_AS"/>
</dbReference>